<dbReference type="EMBL" id="JAPWDQ010000007">
    <property type="protein sequence ID" value="KAJ5483862.1"/>
    <property type="molecule type" value="Genomic_DNA"/>
</dbReference>
<comment type="caution">
    <text evidence="1">The sequence shown here is derived from an EMBL/GenBank/DDBJ whole genome shotgun (WGS) entry which is preliminary data.</text>
</comment>
<dbReference type="AlphaFoldDB" id="A0A9X0BTQ8"/>
<dbReference type="RefSeq" id="XP_056789132.1">
    <property type="nucleotide sequence ID" value="XM_056935664.1"/>
</dbReference>
<sequence>MQIFSGDLCKSDFGRDYGRGSEDYKATLLRLSTTGYHRIQTRMTSVIVHRRTLYEYYYEALLTLSAYS</sequence>
<keyword evidence="2" id="KW-1185">Reference proteome</keyword>
<reference evidence="1" key="2">
    <citation type="journal article" date="2023" name="IMA Fungus">
        <title>Comparative genomic study of the Penicillium genus elucidates a diverse pangenome and 15 lateral gene transfer events.</title>
        <authorList>
            <person name="Petersen C."/>
            <person name="Sorensen T."/>
            <person name="Nielsen M.R."/>
            <person name="Sondergaard T.E."/>
            <person name="Sorensen J.L."/>
            <person name="Fitzpatrick D.A."/>
            <person name="Frisvad J.C."/>
            <person name="Nielsen K.L."/>
        </authorList>
    </citation>
    <scope>NUCLEOTIDE SEQUENCE</scope>
    <source>
        <strain evidence="1">IBT 30728</strain>
    </source>
</reference>
<evidence type="ECO:0000313" key="2">
    <source>
        <dbReference type="Proteomes" id="UP001148312"/>
    </source>
</evidence>
<name>A0A9X0BTQ8_9EURO</name>
<proteinExistence type="predicted"/>
<dbReference type="GeneID" id="81625913"/>
<dbReference type="Proteomes" id="UP001148312">
    <property type="component" value="Unassembled WGS sequence"/>
</dbReference>
<evidence type="ECO:0000313" key="1">
    <source>
        <dbReference type="EMBL" id="KAJ5483862.1"/>
    </source>
</evidence>
<reference evidence="1" key="1">
    <citation type="submission" date="2022-12" db="EMBL/GenBank/DDBJ databases">
        <authorList>
            <person name="Petersen C."/>
        </authorList>
    </citation>
    <scope>NUCLEOTIDE SEQUENCE</scope>
    <source>
        <strain evidence="1">IBT 30728</strain>
    </source>
</reference>
<organism evidence="1 2">
    <name type="scientific">Penicillium diatomitis</name>
    <dbReference type="NCBI Taxonomy" id="2819901"/>
    <lineage>
        <taxon>Eukaryota</taxon>
        <taxon>Fungi</taxon>
        <taxon>Dikarya</taxon>
        <taxon>Ascomycota</taxon>
        <taxon>Pezizomycotina</taxon>
        <taxon>Eurotiomycetes</taxon>
        <taxon>Eurotiomycetidae</taxon>
        <taxon>Eurotiales</taxon>
        <taxon>Aspergillaceae</taxon>
        <taxon>Penicillium</taxon>
    </lineage>
</organism>
<protein>
    <submittedName>
        <fullName evidence="1">Uncharacterized protein</fullName>
    </submittedName>
</protein>
<accession>A0A9X0BTQ8</accession>
<gene>
    <name evidence="1" type="ORF">N7539_006062</name>
</gene>